<dbReference type="Pfam" id="PF07589">
    <property type="entry name" value="PEP-CTERM"/>
    <property type="match status" value="1"/>
</dbReference>
<dbReference type="AlphaFoldDB" id="A0A7D5ZDY1"/>
<protein>
    <submittedName>
        <fullName evidence="3">FxDxF family PEP-CTERM protein</fullName>
    </submittedName>
</protein>
<evidence type="ECO:0000259" key="2">
    <source>
        <dbReference type="Pfam" id="PF07589"/>
    </source>
</evidence>
<evidence type="ECO:0000256" key="1">
    <source>
        <dbReference type="SAM" id="SignalP"/>
    </source>
</evidence>
<sequence>MKLFAPIAAVVCFASVNASAAVVEVIDLGYLNVGQQITRTINVAAGEFNHQLNFTFAASNHNGGGNGGSGSGSAKPAQKWGFDSSITFKNLEFSSVGLFKKGDQGPVLTFKAGDKADLSAFDQLGSGEYYYQVIGSAGSGASYTINAKNVAPVPEPETYALIGMGLLGLLAARRRRAQ</sequence>
<dbReference type="KEGG" id="cfon:HZU75_12315"/>
<dbReference type="NCBIfam" id="TIGR02595">
    <property type="entry name" value="PEP_CTERM"/>
    <property type="match status" value="1"/>
</dbReference>
<evidence type="ECO:0000313" key="3">
    <source>
        <dbReference type="EMBL" id="QLI82245.1"/>
    </source>
</evidence>
<feature type="chain" id="PRO_5028824794" evidence="1">
    <location>
        <begin position="21"/>
        <end position="178"/>
    </location>
</feature>
<gene>
    <name evidence="3" type="ORF">HZU75_12315</name>
</gene>
<dbReference type="NCBIfam" id="NF038126">
    <property type="entry name" value="PEP_CTERM_FxDxF"/>
    <property type="match status" value="1"/>
</dbReference>
<name>A0A7D5ZDY1_9NEIS</name>
<dbReference type="InterPro" id="IPR013424">
    <property type="entry name" value="Ice-binding_C"/>
</dbReference>
<keyword evidence="1" id="KW-0732">Signal</keyword>
<evidence type="ECO:0000313" key="4">
    <source>
        <dbReference type="Proteomes" id="UP000510822"/>
    </source>
</evidence>
<feature type="domain" description="Ice-binding protein C-terminal" evidence="2">
    <location>
        <begin position="152"/>
        <end position="175"/>
    </location>
</feature>
<reference evidence="3 4" key="1">
    <citation type="journal article" date="2016" name="Int. J. Syst. Evol. Microbiol.">
        <title>Chitinibacter fontanus sp. nov., isolated from a spring.</title>
        <authorList>
            <person name="Sheu S.Y."/>
            <person name="Li Y.S."/>
            <person name="Young C.C."/>
            <person name="Chen W.M."/>
        </authorList>
    </citation>
    <scope>NUCLEOTIDE SEQUENCE [LARGE SCALE GENOMIC DNA]</scope>
    <source>
        <strain evidence="3 4">STM-7</strain>
    </source>
</reference>
<dbReference type="Proteomes" id="UP000510822">
    <property type="component" value="Chromosome"/>
</dbReference>
<accession>A0A7D5ZDY1</accession>
<keyword evidence="4" id="KW-1185">Reference proteome</keyword>
<organism evidence="3 4">
    <name type="scientific">Chitinibacter fontanus</name>
    <dbReference type="NCBI Taxonomy" id="1737446"/>
    <lineage>
        <taxon>Bacteria</taxon>
        <taxon>Pseudomonadati</taxon>
        <taxon>Pseudomonadota</taxon>
        <taxon>Betaproteobacteria</taxon>
        <taxon>Neisseriales</taxon>
        <taxon>Chitinibacteraceae</taxon>
        <taxon>Chitinibacter</taxon>
    </lineage>
</organism>
<dbReference type="EMBL" id="CP058952">
    <property type="protein sequence ID" value="QLI82245.1"/>
    <property type="molecule type" value="Genomic_DNA"/>
</dbReference>
<proteinExistence type="predicted"/>
<feature type="signal peptide" evidence="1">
    <location>
        <begin position="1"/>
        <end position="20"/>
    </location>
</feature>